<keyword evidence="3" id="KW-1185">Reference proteome</keyword>
<dbReference type="NCBIfam" id="TIGR02584">
    <property type="entry name" value="cas_NE0113"/>
    <property type="match status" value="1"/>
</dbReference>
<dbReference type="Pfam" id="PF09623">
    <property type="entry name" value="Cas_NE0113"/>
    <property type="match status" value="1"/>
</dbReference>
<dbReference type="InterPro" id="IPR019092">
    <property type="entry name" value="SSO2081-like_dom"/>
</dbReference>
<dbReference type="EMBL" id="JAAXKX010000035">
    <property type="protein sequence ID" value="NKN34659.1"/>
    <property type="molecule type" value="Genomic_DNA"/>
</dbReference>
<evidence type="ECO:0000313" key="3">
    <source>
        <dbReference type="Proteomes" id="UP000740754"/>
    </source>
</evidence>
<accession>A0ABX1IAU5</accession>
<proteinExistence type="predicted"/>
<gene>
    <name evidence="2" type="ORF">HF203_15670</name>
</gene>
<feature type="domain" description="CRISPR system ring nuclease SSO2081-like" evidence="1">
    <location>
        <begin position="18"/>
        <end position="231"/>
    </location>
</feature>
<dbReference type="Proteomes" id="UP000740754">
    <property type="component" value="Unassembled WGS sequence"/>
</dbReference>
<sequence length="367" mass="40317">MNPRSFPRRVMVAVTGLSPQVVTETLFALAVGAPDPWVPTEVRLITTTAGERQARESLLSEDPGWFHRLVRDYDLPPIRFDTDCLQVLKDAAGVPLSDIRTHADGLAAADQICALVRGLCADAGCALHVSIAGGRKTMGYSVGHALGLFGRPQDRLSHVLISDPFESCREFFYPSPTRRMVATREGMADARDADVSLADIPFLRLRDGLPRRLIDGDTGFGEYIEAAQRALAPPNLLLNIAEGAVYASGERVGMPPAQFAFYLMMAEQRRAGIDGLRWDDDGVAHQFLRVYRRLAVAGDVERAEAALAAGMTKEYFEQRKTLSNAALKDVLGPQLARPYLIVRSGKRPRSRFGLQLDPEAIEIQLPH</sequence>
<dbReference type="InterPro" id="IPR013413">
    <property type="entry name" value="CRISPR-assoc_prot_NE0113"/>
</dbReference>
<dbReference type="RefSeq" id="WP_168671029.1">
    <property type="nucleotide sequence ID" value="NZ_JAAXKX010000035.1"/>
</dbReference>
<evidence type="ECO:0000313" key="2">
    <source>
        <dbReference type="EMBL" id="NKN34659.1"/>
    </source>
</evidence>
<organism evidence="2 3">
    <name type="scientific">Marichromatium bheemlicum</name>
    <dbReference type="NCBI Taxonomy" id="365339"/>
    <lineage>
        <taxon>Bacteria</taxon>
        <taxon>Pseudomonadati</taxon>
        <taxon>Pseudomonadota</taxon>
        <taxon>Gammaproteobacteria</taxon>
        <taxon>Chromatiales</taxon>
        <taxon>Chromatiaceae</taxon>
        <taxon>Marichromatium</taxon>
    </lineage>
</organism>
<comment type="caution">
    <text evidence="2">The sequence shown here is derived from an EMBL/GenBank/DDBJ whole genome shotgun (WGS) entry which is preliminary data.</text>
</comment>
<reference evidence="2 3" key="1">
    <citation type="submission" date="2020-04" db="EMBL/GenBank/DDBJ databases">
        <title>Draft Whole-Genome sequence of Marichromatium bheemlicum DSM 18632, type strain.</title>
        <authorList>
            <person name="Kyndt J.A."/>
            <person name="Meyer T.E."/>
        </authorList>
    </citation>
    <scope>NUCLEOTIDE SEQUENCE [LARGE SCALE GENOMIC DNA]</scope>
    <source>
        <strain evidence="2 3">DSM 18632</strain>
    </source>
</reference>
<evidence type="ECO:0000259" key="1">
    <source>
        <dbReference type="Pfam" id="PF09623"/>
    </source>
</evidence>
<name>A0ABX1IAU5_9GAMM</name>
<protein>
    <submittedName>
        <fullName evidence="2">TIGR02584 family CRISPR-associated protein</fullName>
    </submittedName>
</protein>